<comment type="caution">
    <text evidence="2">The sequence shown here is derived from an EMBL/GenBank/DDBJ whole genome shotgun (WGS) entry which is preliminary data.</text>
</comment>
<sequence>MPDGYDKDRQNVDNNTRGEIFENGTRMFFRDTENGYFKDNRIFKAGPDRIRFDKVRESGGLVFTIEEKSGRLGGEKDETQLKVARILLDKGEIHHHSLRTVDGETISDSTRKLIVDLERDFPGGFTHQVISREDAREIWALGRQLEKGQQLELDGVREKARQHKIQQRAQIREQTEGIVREEYRETGVPVDRSRPANADNGRQPVDMRRLEENLLEAEYLEGRQQALRDAIAARTREITEARDAGSVVEVEYLRDTHTRLAEELETLRGLDRAIAHDYHLALGFSVEDSALVVGYEQPAREAARADLVVGLEVIGTEVRRQDWTHELGPHNDRLAELTRQRVQDITERIAGPRKRESAIDNARAGAEKLRLDPLDATERNLDIEKFRAVREGRNLGYDPDTRTYTFHREGSDPVQVAHDDRERRMGEDARGIEAGMDLNAIEVAHLVALGHAHAVEEAVRARLRDAPQAHGLGHERGVGRGLDRDR</sequence>
<name>A0A931MZ60_9NOCA</name>
<dbReference type="Proteomes" id="UP000655751">
    <property type="component" value="Unassembled WGS sequence"/>
</dbReference>
<keyword evidence="3" id="KW-1185">Reference proteome</keyword>
<evidence type="ECO:0000313" key="2">
    <source>
        <dbReference type="EMBL" id="MBH0775790.1"/>
    </source>
</evidence>
<proteinExistence type="predicted"/>
<evidence type="ECO:0000256" key="1">
    <source>
        <dbReference type="SAM" id="MobiDB-lite"/>
    </source>
</evidence>
<gene>
    <name evidence="2" type="ORF">IT779_05760</name>
</gene>
<dbReference type="EMBL" id="JADMLG010000002">
    <property type="protein sequence ID" value="MBH0775790.1"/>
    <property type="molecule type" value="Genomic_DNA"/>
</dbReference>
<accession>A0A931MZ60</accession>
<reference evidence="2" key="1">
    <citation type="submission" date="2020-11" db="EMBL/GenBank/DDBJ databases">
        <title>Nocardia NEAU-351.nov., a novel actinomycete isolated from the cow dung.</title>
        <authorList>
            <person name="Zhang X."/>
        </authorList>
    </citation>
    <scope>NUCLEOTIDE SEQUENCE</scope>
    <source>
        <strain evidence="2">NEAU-351</strain>
    </source>
</reference>
<evidence type="ECO:0000313" key="3">
    <source>
        <dbReference type="Proteomes" id="UP000655751"/>
    </source>
</evidence>
<organism evidence="2 3">
    <name type="scientific">Nocardia bovistercoris</name>
    <dbReference type="NCBI Taxonomy" id="2785916"/>
    <lineage>
        <taxon>Bacteria</taxon>
        <taxon>Bacillati</taxon>
        <taxon>Actinomycetota</taxon>
        <taxon>Actinomycetes</taxon>
        <taxon>Mycobacteriales</taxon>
        <taxon>Nocardiaceae</taxon>
        <taxon>Nocardia</taxon>
    </lineage>
</organism>
<dbReference type="AlphaFoldDB" id="A0A931MZ60"/>
<feature type="region of interest" description="Disordered" evidence="1">
    <location>
        <begin position="466"/>
        <end position="486"/>
    </location>
</feature>
<dbReference type="RefSeq" id="WP_196148114.1">
    <property type="nucleotide sequence ID" value="NZ_JADMLG010000002.1"/>
</dbReference>
<protein>
    <submittedName>
        <fullName evidence="2">Uncharacterized protein</fullName>
    </submittedName>
</protein>